<evidence type="ECO:0000313" key="3">
    <source>
        <dbReference type="Proteomes" id="UP000653305"/>
    </source>
</evidence>
<dbReference type="AlphaFoldDB" id="A0A830CWZ7"/>
<feature type="non-terminal residue" evidence="2">
    <location>
        <position position="1"/>
    </location>
</feature>
<dbReference type="EMBL" id="BMAC01000579">
    <property type="protein sequence ID" value="GFP99545.1"/>
    <property type="molecule type" value="Genomic_DNA"/>
</dbReference>
<dbReference type="PANTHER" id="PTHR33133">
    <property type="entry name" value="OS08G0107100 PROTEIN-RELATED"/>
    <property type="match status" value="1"/>
</dbReference>
<name>A0A830CWZ7_9LAMI</name>
<gene>
    <name evidence="2" type="ORF">PHJA_002098600</name>
</gene>
<keyword evidence="1" id="KW-0472">Membrane</keyword>
<feature type="transmembrane region" description="Helical" evidence="1">
    <location>
        <begin position="12"/>
        <end position="34"/>
    </location>
</feature>
<reference evidence="2" key="1">
    <citation type="submission" date="2020-07" db="EMBL/GenBank/DDBJ databases">
        <title>Ethylene signaling mediates host invasion by parasitic plants.</title>
        <authorList>
            <person name="Yoshida S."/>
        </authorList>
    </citation>
    <scope>NUCLEOTIDE SEQUENCE</scope>
    <source>
        <strain evidence="2">Okayama</strain>
    </source>
</reference>
<evidence type="ECO:0000256" key="1">
    <source>
        <dbReference type="SAM" id="Phobius"/>
    </source>
</evidence>
<feature type="transmembrane region" description="Helical" evidence="1">
    <location>
        <begin position="104"/>
        <end position="132"/>
    </location>
</feature>
<protein>
    <submittedName>
        <fullName evidence="2">Uncharacterized protein</fullName>
    </submittedName>
</protein>
<keyword evidence="1" id="KW-1133">Transmembrane helix</keyword>
<keyword evidence="1" id="KW-0812">Transmembrane</keyword>
<dbReference type="OrthoDB" id="1908649at2759"/>
<keyword evidence="3" id="KW-1185">Reference proteome</keyword>
<dbReference type="PANTHER" id="PTHR33133:SF24">
    <property type="entry name" value="OS01G0800300 PROTEIN"/>
    <property type="match status" value="1"/>
</dbReference>
<proteinExistence type="predicted"/>
<organism evidence="2 3">
    <name type="scientific">Phtheirospermum japonicum</name>
    <dbReference type="NCBI Taxonomy" id="374723"/>
    <lineage>
        <taxon>Eukaryota</taxon>
        <taxon>Viridiplantae</taxon>
        <taxon>Streptophyta</taxon>
        <taxon>Embryophyta</taxon>
        <taxon>Tracheophyta</taxon>
        <taxon>Spermatophyta</taxon>
        <taxon>Magnoliopsida</taxon>
        <taxon>eudicotyledons</taxon>
        <taxon>Gunneridae</taxon>
        <taxon>Pentapetalae</taxon>
        <taxon>asterids</taxon>
        <taxon>lamiids</taxon>
        <taxon>Lamiales</taxon>
        <taxon>Orobanchaceae</taxon>
        <taxon>Orobanchaceae incertae sedis</taxon>
        <taxon>Phtheirospermum</taxon>
    </lineage>
</organism>
<evidence type="ECO:0000313" key="2">
    <source>
        <dbReference type="EMBL" id="GFP99545.1"/>
    </source>
</evidence>
<comment type="caution">
    <text evidence="2">The sequence shown here is derived from an EMBL/GenBank/DDBJ whole genome shotgun (WGS) entry which is preliminary data.</text>
</comment>
<dbReference type="Proteomes" id="UP000653305">
    <property type="component" value="Unassembled WGS sequence"/>
</dbReference>
<accession>A0A830CWZ7</accession>
<sequence length="155" mass="17223">IFFYLLAVDLQIVFLFIFSVVVSFILFLGVHVYISTSCHLASVVSVLEPLYGFAAMKKSFELLIRKTRTGFFIVFMYMAAFGMINGFFGSIVHGGSDYGVMTRIVVGGFLVGVVVIVNLVGLLVQSVFYYVCKIYHHQGVDKCALYDHLGGYLGE</sequence>
<feature type="transmembrane region" description="Helical" evidence="1">
    <location>
        <begin position="69"/>
        <end position="92"/>
    </location>
</feature>